<proteinExistence type="predicted"/>
<protein>
    <submittedName>
        <fullName evidence="2">Transposase</fullName>
    </submittedName>
</protein>
<evidence type="ECO:0000259" key="1">
    <source>
        <dbReference type="Pfam" id="PF05598"/>
    </source>
</evidence>
<organism evidence="2 3">
    <name type="scientific">Tectimicrobiota bacterium</name>
    <dbReference type="NCBI Taxonomy" id="2528274"/>
    <lineage>
        <taxon>Bacteria</taxon>
        <taxon>Pseudomonadati</taxon>
        <taxon>Nitrospinota/Tectimicrobiota group</taxon>
        <taxon>Candidatus Tectimicrobiota</taxon>
    </lineage>
</organism>
<evidence type="ECO:0000313" key="2">
    <source>
        <dbReference type="EMBL" id="MBM3223726.1"/>
    </source>
</evidence>
<accession>A0A938B225</accession>
<dbReference type="EMBL" id="VGLS01000189">
    <property type="protein sequence ID" value="MBM3223726.1"/>
    <property type="molecule type" value="Genomic_DNA"/>
</dbReference>
<evidence type="ECO:0000313" key="3">
    <source>
        <dbReference type="Proteomes" id="UP000712673"/>
    </source>
</evidence>
<reference evidence="2" key="1">
    <citation type="submission" date="2019-03" db="EMBL/GenBank/DDBJ databases">
        <title>Lake Tanganyika Metagenome-Assembled Genomes (MAGs).</title>
        <authorList>
            <person name="Tran P."/>
        </authorList>
    </citation>
    <scope>NUCLEOTIDE SEQUENCE</scope>
    <source>
        <strain evidence="2">K_DeepCast_65m_m2_066</strain>
    </source>
</reference>
<gene>
    <name evidence="2" type="ORF">FJZ47_08010</name>
</gene>
<sequence length="120" mass="13205">MRLWVDTFPWDTMVHAVEESFARRFPKKRPTGGCPPVSLRVSLALALLKHELGASDAEVCHRLRTDVAVMHVCGLREIHANHAQAHFVLPETLVHLACASGDSRPVVESHIATLMAHGAD</sequence>
<name>A0A938B225_UNCTE</name>
<dbReference type="AlphaFoldDB" id="A0A938B225"/>
<dbReference type="Pfam" id="PF05598">
    <property type="entry name" value="DUF772"/>
    <property type="match status" value="1"/>
</dbReference>
<dbReference type="Proteomes" id="UP000712673">
    <property type="component" value="Unassembled WGS sequence"/>
</dbReference>
<comment type="caution">
    <text evidence="2">The sequence shown here is derived from an EMBL/GenBank/DDBJ whole genome shotgun (WGS) entry which is preliminary data.</text>
</comment>
<feature type="domain" description="Transposase InsH N-terminal" evidence="1">
    <location>
        <begin position="10"/>
        <end position="77"/>
    </location>
</feature>
<dbReference type="InterPro" id="IPR008490">
    <property type="entry name" value="Transposase_InsH_N"/>
</dbReference>